<dbReference type="PANTHER" id="PTHR11306:SF68">
    <property type="entry name" value="NPC INTRACELLULAR CHOLESTEROL TRANSPORTER 2"/>
    <property type="match status" value="1"/>
</dbReference>
<dbReference type="GO" id="GO:0005576">
    <property type="term" value="C:extracellular region"/>
    <property type="evidence" value="ECO:0007669"/>
    <property type="project" value="UniProtKB-SubCell"/>
</dbReference>
<dbReference type="Proteomes" id="UP001497623">
    <property type="component" value="Unassembled WGS sequence"/>
</dbReference>
<dbReference type="AlphaFoldDB" id="A0AAV2QBD5"/>
<dbReference type="SMART" id="SM00737">
    <property type="entry name" value="ML"/>
    <property type="match status" value="1"/>
</dbReference>
<dbReference type="EMBL" id="CAXKWB010004722">
    <property type="protein sequence ID" value="CAL4075058.1"/>
    <property type="molecule type" value="Genomic_DNA"/>
</dbReference>
<dbReference type="FunFam" id="2.60.40.770:FF:000001">
    <property type="entry name" value="NPC intracellular cholesterol transporter 2"/>
    <property type="match status" value="1"/>
</dbReference>
<dbReference type="SUPFAM" id="SSF81296">
    <property type="entry name" value="E set domains"/>
    <property type="match status" value="1"/>
</dbReference>
<dbReference type="Gene3D" id="2.60.40.770">
    <property type="match status" value="1"/>
</dbReference>
<dbReference type="CDD" id="cd00916">
    <property type="entry name" value="Npc2_like"/>
    <property type="match status" value="1"/>
</dbReference>
<comment type="subcellular location">
    <subcellularLocation>
        <location evidence="1">Secreted</location>
    </subcellularLocation>
</comment>
<keyword evidence="5" id="KW-1015">Disulfide bond</keyword>
<evidence type="ECO:0000313" key="7">
    <source>
        <dbReference type="EMBL" id="CAL4075058.1"/>
    </source>
</evidence>
<dbReference type="InterPro" id="IPR039670">
    <property type="entry name" value="NPC2-like"/>
</dbReference>
<organism evidence="7 8">
    <name type="scientific">Meganyctiphanes norvegica</name>
    <name type="common">Northern krill</name>
    <name type="synonym">Thysanopoda norvegica</name>
    <dbReference type="NCBI Taxonomy" id="48144"/>
    <lineage>
        <taxon>Eukaryota</taxon>
        <taxon>Metazoa</taxon>
        <taxon>Ecdysozoa</taxon>
        <taxon>Arthropoda</taxon>
        <taxon>Crustacea</taxon>
        <taxon>Multicrustacea</taxon>
        <taxon>Malacostraca</taxon>
        <taxon>Eumalacostraca</taxon>
        <taxon>Eucarida</taxon>
        <taxon>Euphausiacea</taxon>
        <taxon>Euphausiidae</taxon>
        <taxon>Meganyctiphanes</taxon>
    </lineage>
</organism>
<accession>A0AAV2QBD5</accession>
<dbReference type="GO" id="GO:0032934">
    <property type="term" value="F:sterol binding"/>
    <property type="evidence" value="ECO:0007669"/>
    <property type="project" value="InterPro"/>
</dbReference>
<dbReference type="InterPro" id="IPR033916">
    <property type="entry name" value="ML_Npc2-like"/>
</dbReference>
<keyword evidence="3" id="KW-0964">Secreted</keyword>
<feature type="non-terminal residue" evidence="7">
    <location>
        <position position="1"/>
    </location>
</feature>
<reference evidence="7 8" key="1">
    <citation type="submission" date="2024-05" db="EMBL/GenBank/DDBJ databases">
        <authorList>
            <person name="Wallberg A."/>
        </authorList>
    </citation>
    <scope>NUCLEOTIDE SEQUENCE [LARGE SCALE GENOMIC DNA]</scope>
</reference>
<sequence length="134" mass="14352">SGSGKGSAQIDLTAINITGCGPPDRPQRNCLFQKGTNAQMTLPFIPAGPSSVVRTKVHGILAGIPIPFPLPNEDGCSPAGGGLTCPLTPNQLVTYQTQLPVSKNYPSLSLKVRWQLEDENKRDIVCIEFPVQLR</sequence>
<keyword evidence="8" id="KW-1185">Reference proteome</keyword>
<keyword evidence="4" id="KW-0732">Signal</keyword>
<evidence type="ECO:0000256" key="1">
    <source>
        <dbReference type="ARBA" id="ARBA00004613"/>
    </source>
</evidence>
<evidence type="ECO:0000313" key="8">
    <source>
        <dbReference type="Proteomes" id="UP001497623"/>
    </source>
</evidence>
<evidence type="ECO:0000256" key="2">
    <source>
        <dbReference type="ARBA" id="ARBA00006370"/>
    </source>
</evidence>
<evidence type="ECO:0000256" key="3">
    <source>
        <dbReference type="ARBA" id="ARBA00022525"/>
    </source>
</evidence>
<dbReference type="PANTHER" id="PTHR11306">
    <property type="entry name" value="NIEMANN PICK TYPE C2 PROTEIN NPC2-RELATED"/>
    <property type="match status" value="1"/>
</dbReference>
<dbReference type="InterPro" id="IPR014756">
    <property type="entry name" value="Ig_E-set"/>
</dbReference>
<protein>
    <recommendedName>
        <fullName evidence="6">MD-2-related lipid-recognition domain-containing protein</fullName>
    </recommendedName>
</protein>
<evidence type="ECO:0000256" key="4">
    <source>
        <dbReference type="ARBA" id="ARBA00022729"/>
    </source>
</evidence>
<proteinExistence type="inferred from homology"/>
<comment type="similarity">
    <text evidence="2">Belongs to the NPC2 family.</text>
</comment>
<dbReference type="GO" id="GO:0032367">
    <property type="term" value="P:intracellular cholesterol transport"/>
    <property type="evidence" value="ECO:0007669"/>
    <property type="project" value="InterPro"/>
</dbReference>
<dbReference type="Pfam" id="PF02221">
    <property type="entry name" value="E1_DerP2_DerF2"/>
    <property type="match status" value="1"/>
</dbReference>
<feature type="domain" description="MD-2-related lipid-recognition" evidence="6">
    <location>
        <begin position="17"/>
        <end position="131"/>
    </location>
</feature>
<gene>
    <name evidence="7" type="ORF">MNOR_LOCUS9686</name>
</gene>
<evidence type="ECO:0000256" key="5">
    <source>
        <dbReference type="ARBA" id="ARBA00023157"/>
    </source>
</evidence>
<name>A0AAV2QBD5_MEGNR</name>
<dbReference type="InterPro" id="IPR003172">
    <property type="entry name" value="ML_dom"/>
</dbReference>
<comment type="caution">
    <text evidence="7">The sequence shown here is derived from an EMBL/GenBank/DDBJ whole genome shotgun (WGS) entry which is preliminary data.</text>
</comment>
<evidence type="ECO:0000259" key="6">
    <source>
        <dbReference type="SMART" id="SM00737"/>
    </source>
</evidence>